<feature type="compositionally biased region" description="Polar residues" evidence="2">
    <location>
        <begin position="26"/>
        <end position="52"/>
    </location>
</feature>
<feature type="region of interest" description="Disordered" evidence="2">
    <location>
        <begin position="562"/>
        <end position="585"/>
    </location>
</feature>
<dbReference type="Proteomes" id="UP001162640">
    <property type="component" value="Unassembled WGS sequence"/>
</dbReference>
<keyword evidence="1" id="KW-0175">Coiled coil</keyword>
<feature type="compositionally biased region" description="Basic and acidic residues" evidence="2">
    <location>
        <begin position="484"/>
        <end position="493"/>
    </location>
</feature>
<name>A0A9W6ZQ00_9STRA</name>
<organism evidence="3 4">
    <name type="scientific">Triparma laevis f. inornata</name>
    <dbReference type="NCBI Taxonomy" id="1714386"/>
    <lineage>
        <taxon>Eukaryota</taxon>
        <taxon>Sar</taxon>
        <taxon>Stramenopiles</taxon>
        <taxon>Ochrophyta</taxon>
        <taxon>Bolidophyceae</taxon>
        <taxon>Parmales</taxon>
        <taxon>Triparmaceae</taxon>
        <taxon>Triparma</taxon>
    </lineage>
</organism>
<sequence length="615" mass="70067">MLPSPSSSSINTNGGNDLSPIKPTLYNPQGSSVFSSPDNSRQDSPSGNTNPSYVPKLGRVQQSSVYGIRDRMGYSELPSRPNSAVDCWGKRKDLLKVAQASEKFMIKAKKLPARHKPPPPPPTPRLTEEQTREVDAFVQAYEKRTGEGVAFETPSDSYRRLLKNIEKMSKTIKRAELKKRNLHKRNLSDKELSQRLAIVYTKETRQKRLQEAQIDNDTKIIQIIRKEASAFRILKSKPSVLPRKANPAHYNTPRCVFMSLPTLSATYSTISSDVMENSIFIFDAKREWVFPKPENCASKTFEGINLRCHRDVRFIKCSEELKEIISFKEDAGLVFWFKDNNYKVEQKKKGKIVSSYCGYEKLSEWINKIQDPMDPNRFNFGHLKLEEFWWWRVSQNDAWKGLPYYGERKPEPRFVREIDKITSNFRNGGFEMSCVAELIAQSNPSLDVQPWFILPPKEEENSLGDSSKRKGKSRGTLVQRRKAKEKERNMEMKGLKEEGGRLEWEQEKGEMASVITMQSFVRGSLSRGGSRFEREGERGESYLEGLVRGGDSFDDLETKLFGVPPEAGKDENDENDVFVDGGGKIGTVEGTELVDGKTLQEMLDSEAERGIGAWH</sequence>
<proteinExistence type="predicted"/>
<evidence type="ECO:0000313" key="4">
    <source>
        <dbReference type="Proteomes" id="UP001162640"/>
    </source>
</evidence>
<dbReference type="EMBL" id="BLQM01000042">
    <property type="protein sequence ID" value="GMH55043.1"/>
    <property type="molecule type" value="Genomic_DNA"/>
</dbReference>
<protein>
    <submittedName>
        <fullName evidence="3">Uncharacterized protein</fullName>
    </submittedName>
</protein>
<reference evidence="4" key="1">
    <citation type="journal article" date="2023" name="Commun. Biol.">
        <title>Genome analysis of Parmales, the sister group of diatoms, reveals the evolutionary specialization of diatoms from phago-mixotrophs to photoautotrophs.</title>
        <authorList>
            <person name="Ban H."/>
            <person name="Sato S."/>
            <person name="Yoshikawa S."/>
            <person name="Yamada K."/>
            <person name="Nakamura Y."/>
            <person name="Ichinomiya M."/>
            <person name="Sato N."/>
            <person name="Blanc-Mathieu R."/>
            <person name="Endo H."/>
            <person name="Kuwata A."/>
            <person name="Ogata H."/>
        </authorList>
    </citation>
    <scope>NUCLEOTIDE SEQUENCE [LARGE SCALE GENOMIC DNA]</scope>
</reference>
<evidence type="ECO:0000256" key="1">
    <source>
        <dbReference type="SAM" id="Coils"/>
    </source>
</evidence>
<accession>A0A9W6ZQ00</accession>
<feature type="compositionally biased region" description="Basic residues" evidence="2">
    <location>
        <begin position="469"/>
        <end position="483"/>
    </location>
</feature>
<feature type="compositionally biased region" description="Polar residues" evidence="2">
    <location>
        <begin position="1"/>
        <end position="16"/>
    </location>
</feature>
<feature type="coiled-coil region" evidence="1">
    <location>
        <begin position="158"/>
        <end position="185"/>
    </location>
</feature>
<comment type="caution">
    <text evidence="3">The sequence shown here is derived from an EMBL/GenBank/DDBJ whole genome shotgun (WGS) entry which is preliminary data.</text>
</comment>
<evidence type="ECO:0000256" key="2">
    <source>
        <dbReference type="SAM" id="MobiDB-lite"/>
    </source>
</evidence>
<gene>
    <name evidence="3" type="ORF">TL16_g01804</name>
</gene>
<feature type="region of interest" description="Disordered" evidence="2">
    <location>
        <begin position="459"/>
        <end position="493"/>
    </location>
</feature>
<dbReference type="AlphaFoldDB" id="A0A9W6ZQ00"/>
<dbReference type="PROSITE" id="PS50096">
    <property type="entry name" value="IQ"/>
    <property type="match status" value="1"/>
</dbReference>
<feature type="region of interest" description="Disordered" evidence="2">
    <location>
        <begin position="1"/>
        <end position="65"/>
    </location>
</feature>
<evidence type="ECO:0000313" key="3">
    <source>
        <dbReference type="EMBL" id="GMH55043.1"/>
    </source>
</evidence>